<dbReference type="EMBL" id="VLPK01000003">
    <property type="protein sequence ID" value="TSJ39672.1"/>
    <property type="molecule type" value="Genomic_DNA"/>
</dbReference>
<proteinExistence type="predicted"/>
<dbReference type="SUPFAM" id="SSF56601">
    <property type="entry name" value="beta-lactamase/transpeptidase-like"/>
    <property type="match status" value="1"/>
</dbReference>
<gene>
    <name evidence="3" type="ORF">FO440_18200</name>
</gene>
<reference evidence="3 4" key="1">
    <citation type="submission" date="2019-07" db="EMBL/GenBank/DDBJ databases">
        <authorList>
            <person name="Huq M.A."/>
        </authorList>
    </citation>
    <scope>NUCLEOTIDE SEQUENCE [LARGE SCALE GENOMIC DNA]</scope>
    <source>
        <strain evidence="3 4">MAH-19</strain>
    </source>
</reference>
<dbReference type="PANTHER" id="PTHR46825">
    <property type="entry name" value="D-ALANYL-D-ALANINE-CARBOXYPEPTIDASE/ENDOPEPTIDASE AMPH"/>
    <property type="match status" value="1"/>
</dbReference>
<feature type="chain" id="PRO_5022148864" evidence="1">
    <location>
        <begin position="31"/>
        <end position="395"/>
    </location>
</feature>
<feature type="signal peptide" evidence="1">
    <location>
        <begin position="1"/>
        <end position="30"/>
    </location>
</feature>
<dbReference type="PANTHER" id="PTHR46825:SF7">
    <property type="entry name" value="D-ALANYL-D-ALANINE CARBOXYPEPTIDASE"/>
    <property type="match status" value="1"/>
</dbReference>
<dbReference type="InterPro" id="IPR050491">
    <property type="entry name" value="AmpC-like"/>
</dbReference>
<sequence length="395" mass="43831">MPATIQFYKSLCKSLFAATLFLAATVAAYAQIPANQPVPKGFSKADIQAVDKAVNNFMQKYHVPGLSFAIAKGDSLKIRRTYGYADTAKKEKVKPSNRFRIASVSKPFTSAAIMLLIEQGKLHLTDKVFGAGGVLGTTYGSQPYKQWVTDITIQNLLEHTGGGWNRDGDDPMFLHTEMNQAQLISWAVDNMPVTKKPGTYYSYSNFGYCLLGRVIEKVSGTPYEQFIKKNILAKCGINTMQIGGNTLAEQKPDEVYYYGNKGDDDPYKMDERRMDSHGGWIATATDLVKFLVRLNYNAYKPEILTTATLAELYTPSLPGSDYAKGWLTNSDNNHWHNGSLPGEQALVVNTGSGFSWAVLVNTRTDGNFSGDLDQLMWQIKESIKSWPDVDLFGNK</sequence>
<organism evidence="3 4">
    <name type="scientific">Mucilaginibacter corticis</name>
    <dbReference type="NCBI Taxonomy" id="2597670"/>
    <lineage>
        <taxon>Bacteria</taxon>
        <taxon>Pseudomonadati</taxon>
        <taxon>Bacteroidota</taxon>
        <taxon>Sphingobacteriia</taxon>
        <taxon>Sphingobacteriales</taxon>
        <taxon>Sphingobacteriaceae</taxon>
        <taxon>Mucilaginibacter</taxon>
    </lineage>
</organism>
<dbReference type="Pfam" id="PF00144">
    <property type="entry name" value="Beta-lactamase"/>
    <property type="match status" value="1"/>
</dbReference>
<comment type="caution">
    <text evidence="3">The sequence shown here is derived from an EMBL/GenBank/DDBJ whole genome shotgun (WGS) entry which is preliminary data.</text>
</comment>
<dbReference type="OrthoDB" id="9798166at2"/>
<name>A0A556MII6_9SPHI</name>
<feature type="domain" description="Beta-lactamase-related" evidence="2">
    <location>
        <begin position="50"/>
        <end position="370"/>
    </location>
</feature>
<evidence type="ECO:0000256" key="1">
    <source>
        <dbReference type="SAM" id="SignalP"/>
    </source>
</evidence>
<dbReference type="Gene3D" id="3.40.710.10">
    <property type="entry name" value="DD-peptidase/beta-lactamase superfamily"/>
    <property type="match status" value="1"/>
</dbReference>
<evidence type="ECO:0000313" key="4">
    <source>
        <dbReference type="Proteomes" id="UP000318733"/>
    </source>
</evidence>
<protein>
    <submittedName>
        <fullName evidence="3">Beta-lactamase family protein</fullName>
    </submittedName>
</protein>
<accession>A0A556MII6</accession>
<dbReference type="Proteomes" id="UP000318733">
    <property type="component" value="Unassembled WGS sequence"/>
</dbReference>
<evidence type="ECO:0000259" key="2">
    <source>
        <dbReference type="Pfam" id="PF00144"/>
    </source>
</evidence>
<dbReference type="AlphaFoldDB" id="A0A556MII6"/>
<keyword evidence="4" id="KW-1185">Reference proteome</keyword>
<dbReference type="RefSeq" id="WP_144249709.1">
    <property type="nucleotide sequence ID" value="NZ_VLPK01000003.1"/>
</dbReference>
<keyword evidence="1" id="KW-0732">Signal</keyword>
<dbReference type="InterPro" id="IPR012338">
    <property type="entry name" value="Beta-lactam/transpept-like"/>
</dbReference>
<evidence type="ECO:0000313" key="3">
    <source>
        <dbReference type="EMBL" id="TSJ39672.1"/>
    </source>
</evidence>
<dbReference type="InterPro" id="IPR001466">
    <property type="entry name" value="Beta-lactam-related"/>
</dbReference>